<gene>
    <name evidence="5" type="ORF">EAV92_24290</name>
</gene>
<dbReference type="RefSeq" id="WP_123043468.1">
    <property type="nucleotide sequence ID" value="NZ_CP033433.1"/>
</dbReference>
<keyword evidence="5" id="KW-0378">Hydrolase</keyword>
<evidence type="ECO:0000313" key="6">
    <source>
        <dbReference type="Proteomes" id="UP000269097"/>
    </source>
</evidence>
<dbReference type="KEGG" id="coh:EAV92_24290"/>
<evidence type="ECO:0000256" key="3">
    <source>
        <dbReference type="ARBA" id="ARBA00023125"/>
    </source>
</evidence>
<keyword evidence="5" id="KW-0540">Nuclease</keyword>
<dbReference type="Proteomes" id="UP000269097">
    <property type="component" value="Chromosome"/>
</dbReference>
<dbReference type="AlphaFoldDB" id="A0A3G3K5N3"/>
<keyword evidence="2" id="KW-0680">Restriction system</keyword>
<dbReference type="PANTHER" id="PTHR30408:SF12">
    <property type="entry name" value="TYPE I RESTRICTION ENZYME MJAVIII SPECIFICITY SUBUNIT"/>
    <property type="match status" value="1"/>
</dbReference>
<sequence length="451" mass="50532">MSFSTTWEKQKLKDLCVKIGSGATPAGGKENYKSSGISLIRSQNIYNHRFTYDGLAYIDENQANKLDNVIVQEEDVLLNITGDSVCRCCIVDKSVLPARVNQHVAIIRTDKRRLLPLFAKSFLTTESMQAFMLSLAQTGGTRAALTKGMIENFEIPVPDLKEQELICRILAPLDKKIGINESINNRLKEMAQALFKRWFVDFEFPSENGEPYKSSGGEFEESELGLIPKGWKVKVLSEVTQVIDCLHSKKPKDLGTGKTLLQVWNIADNGCLDTTKKYLISEEDYKLWTSRIEVKEGDCVITNVGRVGAVAQIPTGKKYAIGRNMTAIRPQVIPPTFLIEYLLSDTMNIEISKKVDSGTILDSLNVKGIMKLRMVIPPDDVLNKFESLTRPLRASVEVNIEENKNLIVTRNALLPKLISGEIRVPLKQENLYTQIIDLPMAAEGREQYSTT</sequence>
<dbReference type="GO" id="GO:0003677">
    <property type="term" value="F:DNA binding"/>
    <property type="evidence" value="ECO:0007669"/>
    <property type="project" value="UniProtKB-KW"/>
</dbReference>
<feature type="domain" description="Type I restriction modification DNA specificity" evidence="4">
    <location>
        <begin position="6"/>
        <end position="188"/>
    </location>
</feature>
<keyword evidence="6" id="KW-1185">Reference proteome</keyword>
<evidence type="ECO:0000256" key="2">
    <source>
        <dbReference type="ARBA" id="ARBA00022747"/>
    </source>
</evidence>
<dbReference type="PANTHER" id="PTHR30408">
    <property type="entry name" value="TYPE-1 RESTRICTION ENZYME ECOKI SPECIFICITY PROTEIN"/>
    <property type="match status" value="1"/>
</dbReference>
<dbReference type="InterPro" id="IPR052021">
    <property type="entry name" value="Type-I_RS_S_subunit"/>
</dbReference>
<dbReference type="SUPFAM" id="SSF116734">
    <property type="entry name" value="DNA methylase specificity domain"/>
    <property type="match status" value="2"/>
</dbReference>
<dbReference type="EMBL" id="CP033433">
    <property type="protein sequence ID" value="AYQ75387.1"/>
    <property type="molecule type" value="Genomic_DNA"/>
</dbReference>
<dbReference type="GO" id="GO:0004519">
    <property type="term" value="F:endonuclease activity"/>
    <property type="evidence" value="ECO:0007669"/>
    <property type="project" value="UniProtKB-KW"/>
</dbReference>
<dbReference type="Pfam" id="PF01420">
    <property type="entry name" value="Methylase_S"/>
    <property type="match status" value="1"/>
</dbReference>
<evidence type="ECO:0000313" key="5">
    <source>
        <dbReference type="EMBL" id="AYQ75387.1"/>
    </source>
</evidence>
<comment type="similarity">
    <text evidence="1">Belongs to the type-I restriction system S methylase family.</text>
</comment>
<dbReference type="InterPro" id="IPR044946">
    <property type="entry name" value="Restrct_endonuc_typeI_TRD_sf"/>
</dbReference>
<dbReference type="CDD" id="cd17256">
    <property type="entry name" value="RMtype1_S_EcoJA65PI-TRD1-CR1_like"/>
    <property type="match status" value="1"/>
</dbReference>
<reference evidence="5 6" key="1">
    <citation type="submission" date="2018-10" db="EMBL/GenBank/DDBJ databases">
        <title>Genome Sequence of Cohnella sp.</title>
        <authorList>
            <person name="Srinivasan S."/>
            <person name="Kim M.K."/>
        </authorList>
    </citation>
    <scope>NUCLEOTIDE SEQUENCE [LARGE SCALE GENOMIC DNA]</scope>
    <source>
        <strain evidence="5 6">18JY8-7</strain>
    </source>
</reference>
<organism evidence="5 6">
    <name type="scientific">Cohnella candidum</name>
    <dbReference type="NCBI Taxonomy" id="2674991"/>
    <lineage>
        <taxon>Bacteria</taxon>
        <taxon>Bacillati</taxon>
        <taxon>Bacillota</taxon>
        <taxon>Bacilli</taxon>
        <taxon>Bacillales</taxon>
        <taxon>Paenibacillaceae</taxon>
        <taxon>Cohnella</taxon>
    </lineage>
</organism>
<dbReference type="Gene3D" id="3.90.220.20">
    <property type="entry name" value="DNA methylase specificity domains"/>
    <property type="match status" value="2"/>
</dbReference>
<name>A0A3G3K5N3_9BACL</name>
<protein>
    <submittedName>
        <fullName evidence="5">Restriction endonuclease subunit S</fullName>
    </submittedName>
</protein>
<keyword evidence="3" id="KW-0238">DNA-binding</keyword>
<evidence type="ECO:0000259" key="4">
    <source>
        <dbReference type="Pfam" id="PF01420"/>
    </source>
</evidence>
<dbReference type="GO" id="GO:0009307">
    <property type="term" value="P:DNA restriction-modification system"/>
    <property type="evidence" value="ECO:0007669"/>
    <property type="project" value="UniProtKB-KW"/>
</dbReference>
<dbReference type="REBASE" id="276798">
    <property type="entry name" value="S.CspJY87ORF24285P"/>
</dbReference>
<dbReference type="InterPro" id="IPR000055">
    <property type="entry name" value="Restrct_endonuc_typeI_TRD"/>
</dbReference>
<accession>A0A3G3K5N3</accession>
<evidence type="ECO:0000256" key="1">
    <source>
        <dbReference type="ARBA" id="ARBA00010923"/>
    </source>
</evidence>
<proteinExistence type="inferred from homology"/>
<keyword evidence="5" id="KW-0255">Endonuclease</keyword>